<reference evidence="1 2" key="1">
    <citation type="submission" date="2021-04" db="EMBL/GenBank/DDBJ databases">
        <title>Genomics, taxonomy and metabolism of representatives of sulfur bacteria of the genus Thiothrix: Thiothrix fructosivorans QT, Thiothrix unzii A1T and three new species, Thiothrix subterranea sp. nov., Thiothrix litoralis sp. nov. and 'Candidatus Thiothrix anitrata' sp. nov.</title>
        <authorList>
            <person name="Ravin N.V."/>
            <person name="Smolyakov D."/>
            <person name="Rudenko T.S."/>
            <person name="Mardanov A.V."/>
            <person name="Beletsky A.V."/>
            <person name="Markov N.D."/>
            <person name="Fomenkov A.I."/>
            <person name="Roberts R.J."/>
            <person name="Karnachuk O.V."/>
            <person name="Novikov A."/>
            <person name="Grabovich M.Y."/>
        </authorList>
    </citation>
    <scope>NUCLEOTIDE SEQUENCE [LARGE SCALE GENOMIC DNA]</scope>
    <source>
        <strain evidence="1 2">AS</strain>
    </source>
</reference>
<accession>A0ABX7WXG1</accession>
<organism evidence="1 2">
    <name type="scientific">Thiothrix litoralis</name>
    <dbReference type="NCBI Taxonomy" id="2891210"/>
    <lineage>
        <taxon>Bacteria</taxon>
        <taxon>Pseudomonadati</taxon>
        <taxon>Pseudomonadota</taxon>
        <taxon>Gammaproteobacteria</taxon>
        <taxon>Thiotrichales</taxon>
        <taxon>Thiotrichaceae</taxon>
        <taxon>Thiothrix</taxon>
    </lineage>
</organism>
<keyword evidence="2" id="KW-1185">Reference proteome</keyword>
<evidence type="ECO:0000313" key="1">
    <source>
        <dbReference type="EMBL" id="QTR46304.1"/>
    </source>
</evidence>
<protein>
    <submittedName>
        <fullName evidence="1">Uncharacterized protein</fullName>
    </submittedName>
</protein>
<proteinExistence type="predicted"/>
<dbReference type="EMBL" id="CP072801">
    <property type="protein sequence ID" value="QTR46304.1"/>
    <property type="molecule type" value="Genomic_DNA"/>
</dbReference>
<sequence length="152" mass="17574">MMSKKIWYTSDFESLSWHDVHIHGFKLDSFVPDQGVADLLFDIDYILKWENINNELLFTVCRATLRFHQIFGMRFMLDYATPTAGMCPFSIDGIERRPSKLSTDSESFQWSIKVNWPQGHIEFDSPGFTQTLVGTPIVQSSQSLSSEQRDQL</sequence>
<dbReference type="RefSeq" id="WP_210222643.1">
    <property type="nucleotide sequence ID" value="NZ_CP072801.1"/>
</dbReference>
<evidence type="ECO:0000313" key="2">
    <source>
        <dbReference type="Proteomes" id="UP000672039"/>
    </source>
</evidence>
<name>A0ABX7WXG1_9GAMM</name>
<dbReference type="Proteomes" id="UP000672039">
    <property type="component" value="Chromosome"/>
</dbReference>
<gene>
    <name evidence="1" type="ORF">J9253_20425</name>
</gene>